<comment type="subcellular location">
    <subcellularLocation>
        <location evidence="1">Cytoplasm</location>
    </subcellularLocation>
</comment>
<evidence type="ECO:0000256" key="1">
    <source>
        <dbReference type="ARBA" id="ARBA00004496"/>
    </source>
</evidence>
<evidence type="ECO:0000313" key="11">
    <source>
        <dbReference type="EMBL" id="SDY66379.1"/>
    </source>
</evidence>
<dbReference type="PANTHER" id="PTHR33540:SF2">
    <property type="entry name" value="TRNA THREONYLCARBAMOYLADENOSINE BIOSYNTHESIS PROTEIN TSAE"/>
    <property type="match status" value="1"/>
</dbReference>
<evidence type="ECO:0000313" key="12">
    <source>
        <dbReference type="Proteomes" id="UP000198640"/>
    </source>
</evidence>
<keyword evidence="8" id="KW-0067">ATP-binding</keyword>
<keyword evidence="6" id="KW-0479">Metal-binding</keyword>
<dbReference type="InterPro" id="IPR003442">
    <property type="entry name" value="T6A_TsaE"/>
</dbReference>
<dbReference type="GO" id="GO:0046872">
    <property type="term" value="F:metal ion binding"/>
    <property type="evidence" value="ECO:0007669"/>
    <property type="project" value="UniProtKB-KW"/>
</dbReference>
<dbReference type="STRING" id="44576.SAMN05421881_105123"/>
<dbReference type="GO" id="GO:0005737">
    <property type="term" value="C:cytoplasm"/>
    <property type="evidence" value="ECO:0007669"/>
    <property type="project" value="UniProtKB-SubCell"/>
</dbReference>
<keyword evidence="12" id="KW-1185">Reference proteome</keyword>
<keyword evidence="4" id="KW-0963">Cytoplasm</keyword>
<evidence type="ECO:0000256" key="7">
    <source>
        <dbReference type="ARBA" id="ARBA00022741"/>
    </source>
</evidence>
<sequence>MHNNHHTGSAASTSCTVHLADEAATLQLGKQLATILHPGLTVFLYGELGAGKTTLVRGILRGFGHQGKVRSPTYNLVEIYKFSRLYLYHFDFYRLNDPAEWEEAGFREYFNQASICLIEWPEKATGVLRTADLNITLTYSGTGRIVKIDAETEAGKRCLAHWQSLKLR</sequence>
<reference evidence="11 12" key="1">
    <citation type="submission" date="2016-10" db="EMBL/GenBank/DDBJ databases">
        <authorList>
            <person name="de Groot N.N."/>
        </authorList>
    </citation>
    <scope>NUCLEOTIDE SEQUENCE [LARGE SCALE GENOMIC DNA]</scope>
    <source>
        <strain evidence="11 12">Nm1</strain>
    </source>
</reference>
<proteinExistence type="inferred from homology"/>
<protein>
    <recommendedName>
        <fullName evidence="3">tRNA threonylcarbamoyladenosine biosynthesis protein TsaE</fullName>
    </recommendedName>
    <alternativeName>
        <fullName evidence="10">t(6)A37 threonylcarbamoyladenosine biosynthesis protein TsaE</fullName>
    </alternativeName>
</protein>
<evidence type="ECO:0000256" key="5">
    <source>
        <dbReference type="ARBA" id="ARBA00022694"/>
    </source>
</evidence>
<dbReference type="Pfam" id="PF02367">
    <property type="entry name" value="TsaE"/>
    <property type="match status" value="1"/>
</dbReference>
<organism evidence="11 12">
    <name type="scientific">Nitrosomonas halophila</name>
    <dbReference type="NCBI Taxonomy" id="44576"/>
    <lineage>
        <taxon>Bacteria</taxon>
        <taxon>Pseudomonadati</taxon>
        <taxon>Pseudomonadota</taxon>
        <taxon>Betaproteobacteria</taxon>
        <taxon>Nitrosomonadales</taxon>
        <taxon>Nitrosomonadaceae</taxon>
        <taxon>Nitrosomonas</taxon>
    </lineage>
</organism>
<evidence type="ECO:0000256" key="10">
    <source>
        <dbReference type="ARBA" id="ARBA00032441"/>
    </source>
</evidence>
<keyword evidence="7" id="KW-0547">Nucleotide-binding</keyword>
<name>A0A1H3LQK4_9PROT</name>
<dbReference type="GO" id="GO:0005524">
    <property type="term" value="F:ATP binding"/>
    <property type="evidence" value="ECO:0007669"/>
    <property type="project" value="UniProtKB-KW"/>
</dbReference>
<keyword evidence="9" id="KW-0460">Magnesium</keyword>
<dbReference type="Proteomes" id="UP000198640">
    <property type="component" value="Unassembled WGS sequence"/>
</dbReference>
<evidence type="ECO:0000256" key="3">
    <source>
        <dbReference type="ARBA" id="ARBA00019010"/>
    </source>
</evidence>
<dbReference type="PANTHER" id="PTHR33540">
    <property type="entry name" value="TRNA THREONYLCARBAMOYLADENOSINE BIOSYNTHESIS PROTEIN TSAE"/>
    <property type="match status" value="1"/>
</dbReference>
<dbReference type="NCBIfam" id="TIGR00150">
    <property type="entry name" value="T6A_YjeE"/>
    <property type="match status" value="1"/>
</dbReference>
<dbReference type="GO" id="GO:0002949">
    <property type="term" value="P:tRNA threonylcarbamoyladenosine modification"/>
    <property type="evidence" value="ECO:0007669"/>
    <property type="project" value="InterPro"/>
</dbReference>
<dbReference type="EMBL" id="FNOY01000051">
    <property type="protein sequence ID" value="SDY66379.1"/>
    <property type="molecule type" value="Genomic_DNA"/>
</dbReference>
<evidence type="ECO:0000256" key="4">
    <source>
        <dbReference type="ARBA" id="ARBA00022490"/>
    </source>
</evidence>
<gene>
    <name evidence="11" type="ORF">SAMN05421881_105123</name>
</gene>
<evidence type="ECO:0000256" key="9">
    <source>
        <dbReference type="ARBA" id="ARBA00022842"/>
    </source>
</evidence>
<dbReference type="OrthoDB" id="9800307at2"/>
<keyword evidence="5" id="KW-0819">tRNA processing</keyword>
<evidence type="ECO:0000256" key="8">
    <source>
        <dbReference type="ARBA" id="ARBA00022840"/>
    </source>
</evidence>
<evidence type="ECO:0000256" key="6">
    <source>
        <dbReference type="ARBA" id="ARBA00022723"/>
    </source>
</evidence>
<dbReference type="AlphaFoldDB" id="A0A1H3LQK4"/>
<accession>A0A1H3LQK4</accession>
<evidence type="ECO:0000256" key="2">
    <source>
        <dbReference type="ARBA" id="ARBA00007599"/>
    </source>
</evidence>
<dbReference type="SUPFAM" id="SSF52540">
    <property type="entry name" value="P-loop containing nucleoside triphosphate hydrolases"/>
    <property type="match status" value="1"/>
</dbReference>
<dbReference type="InterPro" id="IPR027417">
    <property type="entry name" value="P-loop_NTPase"/>
</dbReference>
<dbReference type="CDD" id="cd00882">
    <property type="entry name" value="Ras_like_GTPase"/>
    <property type="match status" value="1"/>
</dbReference>
<comment type="similarity">
    <text evidence="2">Belongs to the TsaE family.</text>
</comment>
<dbReference type="Gene3D" id="3.40.50.300">
    <property type="entry name" value="P-loop containing nucleotide triphosphate hydrolases"/>
    <property type="match status" value="1"/>
</dbReference>